<dbReference type="AlphaFoldDB" id="G9ISP2"/>
<gene>
    <name evidence="2" type="primary">atp8</name>
</gene>
<dbReference type="EMBL" id="JN700943">
    <property type="protein sequence ID" value="AER54541.1"/>
    <property type="molecule type" value="Genomic_DNA"/>
</dbReference>
<keyword evidence="1" id="KW-0812">Transmembrane</keyword>
<keyword evidence="2" id="KW-0496">Mitochondrion</keyword>
<organism evidence="2">
    <name type="scientific">Millepora sp. EK-2011</name>
    <dbReference type="NCBI Taxonomy" id="1104536"/>
    <lineage>
        <taxon>Eukaryota</taxon>
        <taxon>Metazoa</taxon>
        <taxon>Cnidaria</taxon>
        <taxon>Hydrozoa</taxon>
        <taxon>Hydroidolina</taxon>
        <taxon>Anthoathecata</taxon>
        <taxon>Capitata</taxon>
        <taxon>Milleporidae</taxon>
        <taxon>Millepora</taxon>
    </lineage>
</organism>
<name>G9ISP2_9CNID</name>
<proteinExistence type="predicted"/>
<protein>
    <submittedName>
        <fullName evidence="2">ATP synthase F0 subunit 8</fullName>
        <ecNumber evidence="2">3.6.3.14</ecNumber>
    </submittedName>
</protein>
<keyword evidence="1" id="KW-0472">Membrane</keyword>
<reference evidence="2" key="1">
    <citation type="journal article" date="2012" name="Genome Biol. Evol.">
        <title>Evolution of linear mitochondrial genomes in medusozoan cnidarians.</title>
        <authorList>
            <person name="Kayal E."/>
            <person name="Bentlage B."/>
            <person name="Collins A.G."/>
            <person name="Kayal M."/>
            <person name="Pirro S."/>
            <person name="Lavrov D.V."/>
        </authorList>
    </citation>
    <scope>NUCLEOTIDE SEQUENCE</scope>
</reference>
<dbReference type="EC" id="3.6.3.14" evidence="2"/>
<sequence>MSQLDTSIFFSNLIEVLICCYILVFYVYVILNLQYYNKNLRKVSKEDLQKEKEKESNVVLIIKRIINI</sequence>
<accession>G9ISP2</accession>
<evidence type="ECO:0000256" key="1">
    <source>
        <dbReference type="SAM" id="Phobius"/>
    </source>
</evidence>
<feature type="transmembrane region" description="Helical" evidence="1">
    <location>
        <begin position="6"/>
        <end position="31"/>
    </location>
</feature>
<evidence type="ECO:0000313" key="2">
    <source>
        <dbReference type="EMBL" id="AER54541.1"/>
    </source>
</evidence>
<dbReference type="GO" id="GO:0016787">
    <property type="term" value="F:hydrolase activity"/>
    <property type="evidence" value="ECO:0007669"/>
    <property type="project" value="UniProtKB-KW"/>
</dbReference>
<keyword evidence="1" id="KW-1133">Transmembrane helix</keyword>
<keyword evidence="2" id="KW-0378">Hydrolase</keyword>
<geneLocation type="mitochondrion" evidence="2"/>